<reference evidence="1 2" key="1">
    <citation type="journal article" date="2024" name="G3 (Bethesda)">
        <title>Genome assembly of Hibiscus sabdariffa L. provides insights into metabolisms of medicinal natural products.</title>
        <authorList>
            <person name="Kim T."/>
        </authorList>
    </citation>
    <scope>NUCLEOTIDE SEQUENCE [LARGE SCALE GENOMIC DNA]</scope>
    <source>
        <strain evidence="1">TK-2024</strain>
        <tissue evidence="1">Old leaves</tissue>
    </source>
</reference>
<dbReference type="Proteomes" id="UP001472677">
    <property type="component" value="Unassembled WGS sequence"/>
</dbReference>
<evidence type="ECO:0000313" key="2">
    <source>
        <dbReference type="Proteomes" id="UP001472677"/>
    </source>
</evidence>
<keyword evidence="2" id="KW-1185">Reference proteome</keyword>
<name>A0ABR2DKJ6_9ROSI</name>
<sequence>MIFYDFTLRYDTLSIDNEREHARSHSYKVMDAYKRALYRCHVICTDLFSVSLCRNSWQPTGLCISLPQLLLVSASP</sequence>
<gene>
    <name evidence="1" type="ORF">V6N12_014254</name>
</gene>
<organism evidence="1 2">
    <name type="scientific">Hibiscus sabdariffa</name>
    <name type="common">roselle</name>
    <dbReference type="NCBI Taxonomy" id="183260"/>
    <lineage>
        <taxon>Eukaryota</taxon>
        <taxon>Viridiplantae</taxon>
        <taxon>Streptophyta</taxon>
        <taxon>Embryophyta</taxon>
        <taxon>Tracheophyta</taxon>
        <taxon>Spermatophyta</taxon>
        <taxon>Magnoliopsida</taxon>
        <taxon>eudicotyledons</taxon>
        <taxon>Gunneridae</taxon>
        <taxon>Pentapetalae</taxon>
        <taxon>rosids</taxon>
        <taxon>malvids</taxon>
        <taxon>Malvales</taxon>
        <taxon>Malvaceae</taxon>
        <taxon>Malvoideae</taxon>
        <taxon>Hibiscus</taxon>
    </lineage>
</organism>
<proteinExistence type="predicted"/>
<evidence type="ECO:0000313" key="1">
    <source>
        <dbReference type="EMBL" id="KAK8541626.1"/>
    </source>
</evidence>
<comment type="caution">
    <text evidence="1">The sequence shown here is derived from an EMBL/GenBank/DDBJ whole genome shotgun (WGS) entry which is preliminary data.</text>
</comment>
<accession>A0ABR2DKJ6</accession>
<dbReference type="EMBL" id="JBBPBM010000024">
    <property type="protein sequence ID" value="KAK8541626.1"/>
    <property type="molecule type" value="Genomic_DNA"/>
</dbReference>
<protein>
    <submittedName>
        <fullName evidence="1">Uncharacterized protein</fullName>
    </submittedName>
</protein>